<feature type="compositionally biased region" description="Polar residues" evidence="1">
    <location>
        <begin position="1"/>
        <end position="18"/>
    </location>
</feature>
<evidence type="ECO:0000313" key="4">
    <source>
        <dbReference type="Proteomes" id="UP001158986"/>
    </source>
</evidence>
<sequence>MQAQPWTRPQLYHQNTGEASKKCAKRHQLEEKSACNFRLHTKLPRFLEVILSNIGNRGSMCIIDLAQHTAPLRLTWRNQELTAVWLRQDRSNIRQNRQVLRRSLQREDV</sequence>
<evidence type="ECO:0000313" key="5">
    <source>
        <dbReference type="Proteomes" id="UP001160483"/>
    </source>
</evidence>
<gene>
    <name evidence="3" type="ORF">PBS001_LOCUS8369</name>
    <name evidence="2" type="ORF">PBS003_LOCUS9453</name>
</gene>
<name>A0AAU9LBQ1_9STRA</name>
<feature type="region of interest" description="Disordered" evidence="1">
    <location>
        <begin position="1"/>
        <end position="25"/>
    </location>
</feature>
<dbReference type="AlphaFoldDB" id="A0AAU9LBQ1"/>
<dbReference type="Proteomes" id="UP001160483">
    <property type="component" value="Unassembled WGS sequence"/>
</dbReference>
<accession>A0AAU9LBQ1</accession>
<dbReference type="EMBL" id="CAKLCB010000384">
    <property type="protein sequence ID" value="CAH0521928.1"/>
    <property type="molecule type" value="Genomic_DNA"/>
</dbReference>
<proteinExistence type="predicted"/>
<dbReference type="Proteomes" id="UP001158986">
    <property type="component" value="Unassembled WGS sequence"/>
</dbReference>
<protein>
    <submittedName>
        <fullName evidence="2">Uncharacterized protein</fullName>
    </submittedName>
</protein>
<keyword evidence="4" id="KW-1185">Reference proteome</keyword>
<comment type="caution">
    <text evidence="2">The sequence shown here is derived from an EMBL/GenBank/DDBJ whole genome shotgun (WGS) entry which is preliminary data.</text>
</comment>
<evidence type="ECO:0000313" key="3">
    <source>
        <dbReference type="EMBL" id="CAH0521928.1"/>
    </source>
</evidence>
<evidence type="ECO:0000256" key="1">
    <source>
        <dbReference type="SAM" id="MobiDB-lite"/>
    </source>
</evidence>
<evidence type="ECO:0000313" key="2">
    <source>
        <dbReference type="EMBL" id="CAH0482875.1"/>
    </source>
</evidence>
<dbReference type="EMBL" id="CAKKTJ010000336">
    <property type="protein sequence ID" value="CAH0482875.1"/>
    <property type="molecule type" value="Genomic_DNA"/>
</dbReference>
<reference evidence="2 4" key="1">
    <citation type="submission" date="2021-11" db="EMBL/GenBank/DDBJ databases">
        <authorList>
            <person name="Islam A."/>
            <person name="Islam S."/>
            <person name="Flora M.S."/>
            <person name="Rahman M."/>
            <person name="Ziaur R.M."/>
            <person name="Epstein J.H."/>
            <person name="Hassan M."/>
            <person name="Klassen M."/>
            <person name="Woodard K."/>
            <person name="Webb A."/>
            <person name="Webby R.J."/>
            <person name="El Zowalaty M.E."/>
        </authorList>
    </citation>
    <scope>NUCLEOTIDE SEQUENCE</scope>
    <source>
        <strain evidence="3">Pbs1</strain>
        <strain evidence="2">Pbs3</strain>
    </source>
</reference>
<organism evidence="2 5">
    <name type="scientific">Peronospora belbahrii</name>
    <dbReference type="NCBI Taxonomy" id="622444"/>
    <lineage>
        <taxon>Eukaryota</taxon>
        <taxon>Sar</taxon>
        <taxon>Stramenopiles</taxon>
        <taxon>Oomycota</taxon>
        <taxon>Peronosporomycetes</taxon>
        <taxon>Peronosporales</taxon>
        <taxon>Peronosporaceae</taxon>
        <taxon>Peronospora</taxon>
    </lineage>
</organism>